<accession>A0A1T5KPI4</accession>
<keyword evidence="2" id="KW-1185">Reference proteome</keyword>
<dbReference type="AlphaFoldDB" id="A0A1T5KPI4"/>
<dbReference type="EMBL" id="FUZT01000004">
    <property type="protein sequence ID" value="SKC65580.1"/>
    <property type="molecule type" value="Genomic_DNA"/>
</dbReference>
<evidence type="ECO:0000313" key="1">
    <source>
        <dbReference type="EMBL" id="SKC65580.1"/>
    </source>
</evidence>
<evidence type="ECO:0000313" key="2">
    <source>
        <dbReference type="Proteomes" id="UP000190285"/>
    </source>
</evidence>
<reference evidence="1 2" key="1">
    <citation type="submission" date="2017-02" db="EMBL/GenBank/DDBJ databases">
        <authorList>
            <person name="Peterson S.W."/>
        </authorList>
    </citation>
    <scope>NUCLEOTIDE SEQUENCE [LARGE SCALE GENOMIC DNA]</scope>
    <source>
        <strain evidence="1 2">M1</strain>
    </source>
</reference>
<gene>
    <name evidence="1" type="ORF">SAMN02194393_02018</name>
</gene>
<dbReference type="STRING" id="36842.SAMN02194393_02018"/>
<name>A0A1T5KPI4_9FIRM</name>
<organism evidence="1 2">
    <name type="scientific">Maledivibacter halophilus</name>
    <dbReference type="NCBI Taxonomy" id="36842"/>
    <lineage>
        <taxon>Bacteria</taxon>
        <taxon>Bacillati</taxon>
        <taxon>Bacillota</taxon>
        <taxon>Clostridia</taxon>
        <taxon>Peptostreptococcales</taxon>
        <taxon>Caminicellaceae</taxon>
        <taxon>Maledivibacter</taxon>
    </lineage>
</organism>
<proteinExistence type="predicted"/>
<dbReference type="RefSeq" id="WP_079491308.1">
    <property type="nucleotide sequence ID" value="NZ_FUZT01000004.1"/>
</dbReference>
<protein>
    <submittedName>
        <fullName evidence="1">Uncharacterized protein</fullName>
    </submittedName>
</protein>
<sequence>MKRAFIIILIILISLNIIACEDQKENNHKLTNGKVNTEKYFLKKDTLLSKYYEKSLDYILVELEKYLDKGNVPREEYKVEKENVEKSPWKEIG</sequence>
<dbReference type="Proteomes" id="UP000190285">
    <property type="component" value="Unassembled WGS sequence"/>
</dbReference>